<dbReference type="GO" id="GO:0003700">
    <property type="term" value="F:DNA-binding transcription factor activity"/>
    <property type="evidence" value="ECO:0007669"/>
    <property type="project" value="InterPro"/>
</dbReference>
<dbReference type="Pfam" id="PF12833">
    <property type="entry name" value="HTH_18"/>
    <property type="match status" value="1"/>
</dbReference>
<dbReference type="GO" id="GO:0043565">
    <property type="term" value="F:sequence-specific DNA binding"/>
    <property type="evidence" value="ECO:0007669"/>
    <property type="project" value="InterPro"/>
</dbReference>
<dbReference type="SUPFAM" id="SSF51215">
    <property type="entry name" value="Regulatory protein AraC"/>
    <property type="match status" value="1"/>
</dbReference>
<dbReference type="InterPro" id="IPR018060">
    <property type="entry name" value="HTH_AraC"/>
</dbReference>
<proteinExistence type="predicted"/>
<dbReference type="Gene3D" id="2.60.120.10">
    <property type="entry name" value="Jelly Rolls"/>
    <property type="match status" value="1"/>
</dbReference>
<dbReference type="PANTHER" id="PTHR43280:SF2">
    <property type="entry name" value="HTH-TYPE TRANSCRIPTIONAL REGULATOR EXSA"/>
    <property type="match status" value="1"/>
</dbReference>
<name>A0AA96LKN2_9BACL</name>
<dbReference type="InterPro" id="IPR018062">
    <property type="entry name" value="HTH_AraC-typ_CS"/>
</dbReference>
<gene>
    <name evidence="5" type="ORF">MJB10_17215</name>
</gene>
<evidence type="ECO:0000256" key="2">
    <source>
        <dbReference type="ARBA" id="ARBA00023125"/>
    </source>
</evidence>
<dbReference type="InterPro" id="IPR003313">
    <property type="entry name" value="AraC-bd"/>
</dbReference>
<protein>
    <submittedName>
        <fullName evidence="5">AraC family transcriptional regulator</fullName>
    </submittedName>
</protein>
<dbReference type="InterPro" id="IPR037923">
    <property type="entry name" value="HTH-like"/>
</dbReference>
<evidence type="ECO:0000313" key="5">
    <source>
        <dbReference type="EMBL" id="WNR42852.1"/>
    </source>
</evidence>
<reference evidence="5" key="1">
    <citation type="submission" date="2022-02" db="EMBL/GenBank/DDBJ databases">
        <title>Paenibacillus sp. MBLB1832 Whole Genome Shotgun Sequencing.</title>
        <authorList>
            <person name="Hwang C.Y."/>
            <person name="Cho E.-S."/>
            <person name="Seo M.-J."/>
        </authorList>
    </citation>
    <scope>NUCLEOTIDE SEQUENCE</scope>
    <source>
        <strain evidence="5">MBLB1832</strain>
    </source>
</reference>
<dbReference type="InterPro" id="IPR014710">
    <property type="entry name" value="RmlC-like_jellyroll"/>
</dbReference>
<dbReference type="SUPFAM" id="SSF46689">
    <property type="entry name" value="Homeodomain-like"/>
    <property type="match status" value="2"/>
</dbReference>
<evidence type="ECO:0000256" key="3">
    <source>
        <dbReference type="ARBA" id="ARBA00023163"/>
    </source>
</evidence>
<organism evidence="5 6">
    <name type="scientific">Paenibacillus roseopurpureus</name>
    <dbReference type="NCBI Taxonomy" id="2918901"/>
    <lineage>
        <taxon>Bacteria</taxon>
        <taxon>Bacillati</taxon>
        <taxon>Bacillota</taxon>
        <taxon>Bacilli</taxon>
        <taxon>Bacillales</taxon>
        <taxon>Paenibacillaceae</taxon>
        <taxon>Paenibacillus</taxon>
    </lineage>
</organism>
<evidence type="ECO:0000256" key="1">
    <source>
        <dbReference type="ARBA" id="ARBA00023015"/>
    </source>
</evidence>
<dbReference type="Proteomes" id="UP001304650">
    <property type="component" value="Chromosome"/>
</dbReference>
<keyword evidence="3" id="KW-0804">Transcription</keyword>
<evidence type="ECO:0000259" key="4">
    <source>
        <dbReference type="PROSITE" id="PS01124"/>
    </source>
</evidence>
<dbReference type="RefSeq" id="WP_314796643.1">
    <property type="nucleotide sequence ID" value="NZ_CP130319.1"/>
</dbReference>
<dbReference type="PROSITE" id="PS01124">
    <property type="entry name" value="HTH_ARAC_FAMILY_2"/>
    <property type="match status" value="1"/>
</dbReference>
<accession>A0AA96LKN2</accession>
<feature type="domain" description="HTH araC/xylS-type" evidence="4">
    <location>
        <begin position="192"/>
        <end position="290"/>
    </location>
</feature>
<dbReference type="PROSITE" id="PS00041">
    <property type="entry name" value="HTH_ARAC_FAMILY_1"/>
    <property type="match status" value="1"/>
</dbReference>
<dbReference type="AlphaFoldDB" id="A0AA96LKN2"/>
<dbReference type="EMBL" id="CP130319">
    <property type="protein sequence ID" value="WNR42852.1"/>
    <property type="molecule type" value="Genomic_DNA"/>
</dbReference>
<keyword evidence="6" id="KW-1185">Reference proteome</keyword>
<dbReference type="PANTHER" id="PTHR43280">
    <property type="entry name" value="ARAC-FAMILY TRANSCRIPTIONAL REGULATOR"/>
    <property type="match status" value="1"/>
</dbReference>
<evidence type="ECO:0000313" key="6">
    <source>
        <dbReference type="Proteomes" id="UP001304650"/>
    </source>
</evidence>
<dbReference type="InterPro" id="IPR009057">
    <property type="entry name" value="Homeodomain-like_sf"/>
</dbReference>
<dbReference type="KEGG" id="proo:MJB10_17215"/>
<keyword evidence="2" id="KW-0238">DNA-binding</keyword>
<dbReference type="Gene3D" id="1.10.10.60">
    <property type="entry name" value="Homeodomain-like"/>
    <property type="match status" value="2"/>
</dbReference>
<dbReference type="SMART" id="SM00342">
    <property type="entry name" value="HTH_ARAC"/>
    <property type="match status" value="1"/>
</dbReference>
<sequence>MNAHLQVGFNYNMLETSYDFSYQTTTIETNWHIFHCHEGMEFLYVHEGNGYAIINQKMIEIRPQTLVYFQPFQLHGTKVSLDQNAAYTRSILSFEPFEIEAYLQHFPALKAFFQQIWKADLPVQVLSQLPVNNPIEVMFKHYQHLSQADSYPDRQEEFSLFIIGFLNYLKSVWPACEQLVTQSASTPPSYIERIMDWIEENYTSEFQLNVLSDELHLTSYYISHLFQQWTGTTITQYVIARRMRQACWLLKNSAISVYEICQQIGLTNVSYFCKKFKEYSGRTPLQYRNDSSKQQHI</sequence>
<keyword evidence="1" id="KW-0805">Transcription regulation</keyword>
<dbReference type="Pfam" id="PF02311">
    <property type="entry name" value="AraC_binding"/>
    <property type="match status" value="1"/>
</dbReference>